<evidence type="ECO:0000259" key="2">
    <source>
        <dbReference type="PROSITE" id="PS50144"/>
    </source>
</evidence>
<dbReference type="SUPFAM" id="SSF49599">
    <property type="entry name" value="TRAF domain-like"/>
    <property type="match status" value="1"/>
</dbReference>
<accession>A0A0A9YY86</accession>
<feature type="non-terminal residue" evidence="3">
    <location>
        <position position="189"/>
    </location>
</feature>
<evidence type="ECO:0000256" key="1">
    <source>
        <dbReference type="ARBA" id="ARBA00023054"/>
    </source>
</evidence>
<proteinExistence type="predicted"/>
<dbReference type="InterPro" id="IPR008974">
    <property type="entry name" value="TRAF-like"/>
</dbReference>
<reference evidence="3" key="1">
    <citation type="journal article" date="2014" name="PLoS ONE">
        <title>Transcriptome-Based Identification of ABC Transporters in the Western Tarnished Plant Bug Lygus hesperus.</title>
        <authorList>
            <person name="Hull J.J."/>
            <person name="Chaney K."/>
            <person name="Geib S.M."/>
            <person name="Fabrick J.A."/>
            <person name="Brent C.S."/>
            <person name="Walsh D."/>
            <person name="Lavine L.C."/>
        </authorList>
    </citation>
    <scope>NUCLEOTIDE SEQUENCE</scope>
</reference>
<feature type="domain" description="MATH" evidence="2">
    <location>
        <begin position="12"/>
        <end position="146"/>
    </location>
</feature>
<dbReference type="PANTHER" id="PTHR46236">
    <property type="entry name" value="TRAF-LIKE SUPERFAMILY PROTEIN"/>
    <property type="match status" value="1"/>
</dbReference>
<dbReference type="InterPro" id="IPR002083">
    <property type="entry name" value="MATH/TRAF_dom"/>
</dbReference>
<sequence length="189" mass="21658">MDEMRVGTLDVECCYTWKIMNFSTLTSEPFDFIISPNFTGGVEDKRIPSFFIELYPNGNTESEKGWLSLYLYASEDNDMEFRMSFCFSLLNHNDVEVSSTRKIAKRTVFNKQANSCGFDAFISHNTLMAPESELLSGRTLKVRCKLWGLVLIIKEETSKVSHSDFSKLCLQGLWQQYLDQQVVDVAVVI</sequence>
<name>A0A0A9YY86_LYGHE</name>
<protein>
    <submittedName>
        <fullName evidence="3">BTB and MATH domain-containing protein 43</fullName>
    </submittedName>
</protein>
<reference evidence="3" key="2">
    <citation type="submission" date="2014-07" db="EMBL/GenBank/DDBJ databases">
        <authorList>
            <person name="Hull J."/>
        </authorList>
    </citation>
    <scope>NUCLEOTIDE SEQUENCE</scope>
</reference>
<organism evidence="3">
    <name type="scientific">Lygus hesperus</name>
    <name type="common">Western plant bug</name>
    <dbReference type="NCBI Taxonomy" id="30085"/>
    <lineage>
        <taxon>Eukaryota</taxon>
        <taxon>Metazoa</taxon>
        <taxon>Ecdysozoa</taxon>
        <taxon>Arthropoda</taxon>
        <taxon>Hexapoda</taxon>
        <taxon>Insecta</taxon>
        <taxon>Pterygota</taxon>
        <taxon>Neoptera</taxon>
        <taxon>Paraneoptera</taxon>
        <taxon>Hemiptera</taxon>
        <taxon>Heteroptera</taxon>
        <taxon>Panheteroptera</taxon>
        <taxon>Cimicomorpha</taxon>
        <taxon>Miridae</taxon>
        <taxon>Mirini</taxon>
        <taxon>Lygus</taxon>
    </lineage>
</organism>
<evidence type="ECO:0000313" key="3">
    <source>
        <dbReference type="EMBL" id="JAG36058.1"/>
    </source>
</evidence>
<dbReference type="Pfam" id="PF22486">
    <property type="entry name" value="MATH_2"/>
    <property type="match status" value="1"/>
</dbReference>
<dbReference type="PANTHER" id="PTHR46236:SF35">
    <property type="entry name" value="MATH DOMAIN-CONTAINING PROTEIN"/>
    <property type="match status" value="1"/>
</dbReference>
<keyword evidence="1" id="KW-0175">Coiled coil</keyword>
<dbReference type="CDD" id="cd00121">
    <property type="entry name" value="MATH"/>
    <property type="match status" value="1"/>
</dbReference>
<dbReference type="Gene3D" id="2.60.210.10">
    <property type="entry name" value="Apoptosis, Tumor Necrosis Factor Receptor Associated Protein 2, Chain A"/>
    <property type="match status" value="1"/>
</dbReference>
<gene>
    <name evidence="3" type="primary">bath-43_10</name>
    <name evidence="3" type="ORF">CM83_56873</name>
</gene>
<dbReference type="InterPro" id="IPR050804">
    <property type="entry name" value="MCC"/>
</dbReference>
<dbReference type="PROSITE" id="PS50144">
    <property type="entry name" value="MATH"/>
    <property type="match status" value="1"/>
</dbReference>
<dbReference type="AlphaFoldDB" id="A0A0A9YY86"/>
<dbReference type="EMBL" id="GBHO01007546">
    <property type="protein sequence ID" value="JAG36058.1"/>
    <property type="molecule type" value="Transcribed_RNA"/>
</dbReference>